<sequence length="113" mass="12554">MLCSPLAEPLNTRPYHDGLRLDTYKEQPKALKTTYEDCEPDFGIANGIGRTTVFYIWLHGNGTPSDSELSAFPALKPSTIPESEEASWIATNEAARYGVSAIFNLANIRQYLD</sequence>
<dbReference type="PANTHER" id="PTHR40081:SF1">
    <property type="entry name" value="TAT PATHWAY SIGNAL SEQUENCE DOMAIN PROTEIN"/>
    <property type="match status" value="1"/>
</dbReference>
<dbReference type="PANTHER" id="PTHR40081">
    <property type="entry name" value="CONCANAVALIN A-LIKE LECTIN/GLUCANASE"/>
    <property type="match status" value="1"/>
</dbReference>
<protein>
    <recommendedName>
        <fullName evidence="1">PcRGLX/YetA-like central beta-sandwich domain-containing protein</fullName>
    </recommendedName>
</protein>
<dbReference type="RefSeq" id="XP_025433054.1">
    <property type="nucleotide sequence ID" value="XM_025577256.1"/>
</dbReference>
<dbReference type="InterPro" id="IPR045793">
    <property type="entry name" value="PcRGLX/YetA-like"/>
</dbReference>
<dbReference type="Pfam" id="PF21345">
    <property type="entry name" value="PcRGLX_2nd"/>
    <property type="match status" value="1"/>
</dbReference>
<keyword evidence="3" id="KW-1185">Reference proteome</keyword>
<feature type="domain" description="PcRGLX/YetA-like central beta-sandwich" evidence="1">
    <location>
        <begin position="3"/>
        <end position="72"/>
    </location>
</feature>
<evidence type="ECO:0000259" key="1">
    <source>
        <dbReference type="Pfam" id="PF21345"/>
    </source>
</evidence>
<name>A0A319AKD3_9EURO</name>
<dbReference type="OrthoDB" id="4798501at2759"/>
<dbReference type="InterPro" id="IPR048330">
    <property type="entry name" value="PcRGLX/YetA_2nd"/>
</dbReference>
<dbReference type="GeneID" id="37078485"/>
<gene>
    <name evidence="2" type="ORF">BP01DRAFT_380914</name>
</gene>
<dbReference type="Proteomes" id="UP000248349">
    <property type="component" value="Unassembled WGS sequence"/>
</dbReference>
<accession>A0A319AKD3</accession>
<dbReference type="STRING" id="1450539.A0A319AKD3"/>
<dbReference type="EMBL" id="KZ821225">
    <property type="protein sequence ID" value="PYH47072.1"/>
    <property type="molecule type" value="Genomic_DNA"/>
</dbReference>
<proteinExistence type="predicted"/>
<reference evidence="2 3" key="1">
    <citation type="submission" date="2016-12" db="EMBL/GenBank/DDBJ databases">
        <title>The genomes of Aspergillus section Nigri reveals drivers in fungal speciation.</title>
        <authorList>
            <consortium name="DOE Joint Genome Institute"/>
            <person name="Vesth T.C."/>
            <person name="Nybo J."/>
            <person name="Theobald S."/>
            <person name="Brandl J."/>
            <person name="Frisvad J.C."/>
            <person name="Nielsen K.F."/>
            <person name="Lyhne E.K."/>
            <person name="Kogle M.E."/>
            <person name="Kuo A."/>
            <person name="Riley R."/>
            <person name="Clum A."/>
            <person name="Nolan M."/>
            <person name="Lipzen A."/>
            <person name="Salamov A."/>
            <person name="Henrissat B."/>
            <person name="Wiebenga A."/>
            <person name="De Vries R.P."/>
            <person name="Grigoriev I.V."/>
            <person name="Mortensen U.H."/>
            <person name="Andersen M.R."/>
            <person name="Baker S.E."/>
        </authorList>
    </citation>
    <scope>NUCLEOTIDE SEQUENCE [LARGE SCALE GENOMIC DNA]</scope>
    <source>
        <strain evidence="2 3">JOP 1030-1</strain>
    </source>
</reference>
<dbReference type="AlphaFoldDB" id="A0A319AKD3"/>
<organism evidence="2 3">
    <name type="scientific">Aspergillus saccharolyticus JOP 1030-1</name>
    <dbReference type="NCBI Taxonomy" id="1450539"/>
    <lineage>
        <taxon>Eukaryota</taxon>
        <taxon>Fungi</taxon>
        <taxon>Dikarya</taxon>
        <taxon>Ascomycota</taxon>
        <taxon>Pezizomycotina</taxon>
        <taxon>Eurotiomycetes</taxon>
        <taxon>Eurotiomycetidae</taxon>
        <taxon>Eurotiales</taxon>
        <taxon>Aspergillaceae</taxon>
        <taxon>Aspergillus</taxon>
        <taxon>Aspergillus subgen. Circumdati</taxon>
    </lineage>
</organism>
<evidence type="ECO:0000313" key="3">
    <source>
        <dbReference type="Proteomes" id="UP000248349"/>
    </source>
</evidence>
<evidence type="ECO:0000313" key="2">
    <source>
        <dbReference type="EMBL" id="PYH47072.1"/>
    </source>
</evidence>